<feature type="domain" description="FLYWCH-type" evidence="4">
    <location>
        <begin position="76"/>
        <end position="135"/>
    </location>
</feature>
<proteinExistence type="predicted"/>
<dbReference type="Pfam" id="PF04500">
    <property type="entry name" value="FLYWCH"/>
    <property type="match status" value="2"/>
</dbReference>
<evidence type="ECO:0000256" key="1">
    <source>
        <dbReference type="ARBA" id="ARBA00022723"/>
    </source>
</evidence>
<dbReference type="AlphaFoldDB" id="A0A0N0PAB3"/>
<name>A0A0N0PAB3_PAPXU</name>
<dbReference type="EMBL" id="KQ458718">
    <property type="protein sequence ID" value="KPJ05410.1"/>
    <property type="molecule type" value="Genomic_DNA"/>
</dbReference>
<keyword evidence="3" id="KW-0862">Zinc</keyword>
<reference evidence="5 6" key="1">
    <citation type="journal article" date="2015" name="Nat. Commun.">
        <title>Outbred genome sequencing and CRISPR/Cas9 gene editing in butterflies.</title>
        <authorList>
            <person name="Li X."/>
            <person name="Fan D."/>
            <person name="Zhang W."/>
            <person name="Liu G."/>
            <person name="Zhang L."/>
            <person name="Zhao L."/>
            <person name="Fang X."/>
            <person name="Chen L."/>
            <person name="Dong Y."/>
            <person name="Chen Y."/>
            <person name="Ding Y."/>
            <person name="Zhao R."/>
            <person name="Feng M."/>
            <person name="Zhu Y."/>
            <person name="Feng Y."/>
            <person name="Jiang X."/>
            <person name="Zhu D."/>
            <person name="Xiang H."/>
            <person name="Feng X."/>
            <person name="Li S."/>
            <person name="Wang J."/>
            <person name="Zhang G."/>
            <person name="Kronforst M.R."/>
            <person name="Wang W."/>
        </authorList>
    </citation>
    <scope>NUCLEOTIDE SEQUENCE [LARGE SCALE GENOMIC DNA]</scope>
    <source>
        <strain evidence="5">Ya'a_city_454_Px</strain>
        <tissue evidence="5">Whole body</tissue>
    </source>
</reference>
<evidence type="ECO:0000313" key="6">
    <source>
        <dbReference type="Proteomes" id="UP000053268"/>
    </source>
</evidence>
<dbReference type="Proteomes" id="UP000053268">
    <property type="component" value="Unassembled WGS sequence"/>
</dbReference>
<organism evidence="5 6">
    <name type="scientific">Papilio xuthus</name>
    <name type="common">Asian swallowtail butterfly</name>
    <dbReference type="NCBI Taxonomy" id="66420"/>
    <lineage>
        <taxon>Eukaryota</taxon>
        <taxon>Metazoa</taxon>
        <taxon>Ecdysozoa</taxon>
        <taxon>Arthropoda</taxon>
        <taxon>Hexapoda</taxon>
        <taxon>Insecta</taxon>
        <taxon>Pterygota</taxon>
        <taxon>Neoptera</taxon>
        <taxon>Endopterygota</taxon>
        <taxon>Lepidoptera</taxon>
        <taxon>Glossata</taxon>
        <taxon>Ditrysia</taxon>
        <taxon>Papilionoidea</taxon>
        <taxon>Papilionidae</taxon>
        <taxon>Papilioninae</taxon>
        <taxon>Papilio</taxon>
    </lineage>
</organism>
<accession>A0A0N0PAB3</accession>
<keyword evidence="1" id="KW-0479">Metal-binding</keyword>
<keyword evidence="6" id="KW-1185">Reference proteome</keyword>
<evidence type="ECO:0000259" key="4">
    <source>
        <dbReference type="Pfam" id="PF04500"/>
    </source>
</evidence>
<dbReference type="Gene3D" id="2.20.25.240">
    <property type="match status" value="2"/>
</dbReference>
<sequence>MIPGRKHARLMFHGYTFKRYQVLVNGHVRWRCSKWHMGCRVSVKTNTEDPRAGILLIENIHNHERPTLVRNNEVYFLATKKKYPLLLFDKYTFKRQSILTSGGVIWYCSNRHYGCKAQVKSIQDSYVFGKIEHNHDPPRCTQLSNGTWIRTRKMKKYKPRKL</sequence>
<evidence type="ECO:0000256" key="3">
    <source>
        <dbReference type="ARBA" id="ARBA00022833"/>
    </source>
</evidence>
<keyword evidence="2" id="KW-0863">Zinc-finger</keyword>
<evidence type="ECO:0000256" key="2">
    <source>
        <dbReference type="ARBA" id="ARBA00022771"/>
    </source>
</evidence>
<evidence type="ECO:0000313" key="5">
    <source>
        <dbReference type="EMBL" id="KPJ05410.1"/>
    </source>
</evidence>
<dbReference type="GO" id="GO:0008270">
    <property type="term" value="F:zinc ion binding"/>
    <property type="evidence" value="ECO:0007669"/>
    <property type="project" value="UniProtKB-KW"/>
</dbReference>
<protein>
    <recommendedName>
        <fullName evidence="4">FLYWCH-type domain-containing protein</fullName>
    </recommendedName>
</protein>
<dbReference type="InterPro" id="IPR007588">
    <property type="entry name" value="Znf_FLYWCH"/>
</dbReference>
<gene>
    <name evidence="5" type="ORF">RR46_00552</name>
</gene>
<feature type="domain" description="FLYWCH-type" evidence="4">
    <location>
        <begin position="4"/>
        <end position="63"/>
    </location>
</feature>